<feature type="region of interest" description="Disordered" evidence="5">
    <location>
        <begin position="48"/>
        <end position="87"/>
    </location>
</feature>
<evidence type="ECO:0000259" key="7">
    <source>
        <dbReference type="Pfam" id="PF08572"/>
    </source>
</evidence>
<dbReference type="PANTHER" id="PTHR14212">
    <property type="entry name" value="U4/U6-ASSOCIATED RNA SPLICING FACTOR-RELATED"/>
    <property type="match status" value="1"/>
</dbReference>
<keyword evidence="2" id="KW-0507">mRNA processing</keyword>
<evidence type="ECO:0000259" key="6">
    <source>
        <dbReference type="Pfam" id="PF06544"/>
    </source>
</evidence>
<dbReference type="InterPro" id="IPR013881">
    <property type="entry name" value="Pre-mRNA_splic_Prp3_dom"/>
</dbReference>
<evidence type="ECO:0000313" key="8">
    <source>
        <dbReference type="EMBL" id="OBZ77347.1"/>
    </source>
</evidence>
<dbReference type="GO" id="GO:0046540">
    <property type="term" value="C:U4/U6 x U5 tri-snRNP complex"/>
    <property type="evidence" value="ECO:0007669"/>
    <property type="project" value="InterPro"/>
</dbReference>
<evidence type="ECO:0000256" key="5">
    <source>
        <dbReference type="SAM" id="MobiDB-lite"/>
    </source>
</evidence>
<feature type="region of interest" description="Disordered" evidence="5">
    <location>
        <begin position="325"/>
        <end position="351"/>
    </location>
</feature>
<dbReference type="InterPro" id="IPR027104">
    <property type="entry name" value="Prp3"/>
</dbReference>
<keyword evidence="3" id="KW-0508">mRNA splicing</keyword>
<gene>
    <name evidence="8" type="primary">prp3</name>
    <name evidence="8" type="ORF">A0H81_02318</name>
</gene>
<dbReference type="Pfam" id="PF08572">
    <property type="entry name" value="PRP3"/>
    <property type="match status" value="1"/>
</dbReference>
<evidence type="ECO:0000313" key="9">
    <source>
        <dbReference type="Proteomes" id="UP000092993"/>
    </source>
</evidence>
<feature type="domain" description="Small nuclear ribonucleoprotein Prp3 C-terminal" evidence="6">
    <location>
        <begin position="436"/>
        <end position="584"/>
    </location>
</feature>
<evidence type="ECO:0000256" key="1">
    <source>
        <dbReference type="ARBA" id="ARBA00004123"/>
    </source>
</evidence>
<dbReference type="PANTHER" id="PTHR14212:SF0">
    <property type="entry name" value="U4_U6 SMALL NUCLEAR RIBONUCLEOPROTEIN PRP3"/>
    <property type="match status" value="1"/>
</dbReference>
<dbReference type="OMA" id="QAMQPKF"/>
<reference evidence="8 9" key="1">
    <citation type="submission" date="2016-03" db="EMBL/GenBank/DDBJ databases">
        <title>Whole genome sequencing of Grifola frondosa 9006-11.</title>
        <authorList>
            <person name="Min B."/>
            <person name="Park H."/>
            <person name="Kim J.-G."/>
            <person name="Cho H."/>
            <person name="Oh Y.-L."/>
            <person name="Kong W.-S."/>
            <person name="Choi I.-G."/>
        </authorList>
    </citation>
    <scope>NUCLEOTIDE SEQUENCE [LARGE SCALE GENOMIC DNA]</scope>
    <source>
        <strain evidence="8 9">9006-11</strain>
    </source>
</reference>
<feature type="domain" description="Pre-mRNA-splicing factor 3" evidence="7">
    <location>
        <begin position="211"/>
        <end position="413"/>
    </location>
</feature>
<dbReference type="CDD" id="cd24162">
    <property type="entry name" value="Prp3_C"/>
    <property type="match status" value="1"/>
</dbReference>
<proteinExistence type="predicted"/>
<evidence type="ECO:0000256" key="3">
    <source>
        <dbReference type="ARBA" id="ARBA00023187"/>
    </source>
</evidence>
<comment type="caution">
    <text evidence="8">The sequence shown here is derived from an EMBL/GenBank/DDBJ whole genome shotgun (WGS) entry which is preliminary data.</text>
</comment>
<organism evidence="8 9">
    <name type="scientific">Grifola frondosa</name>
    <name type="common">Maitake</name>
    <name type="synonym">Polyporus frondosus</name>
    <dbReference type="NCBI Taxonomy" id="5627"/>
    <lineage>
        <taxon>Eukaryota</taxon>
        <taxon>Fungi</taxon>
        <taxon>Dikarya</taxon>
        <taxon>Basidiomycota</taxon>
        <taxon>Agaricomycotina</taxon>
        <taxon>Agaricomycetes</taxon>
        <taxon>Polyporales</taxon>
        <taxon>Grifolaceae</taxon>
        <taxon>Grifola</taxon>
    </lineage>
</organism>
<feature type="compositionally biased region" description="Acidic residues" evidence="5">
    <location>
        <begin position="505"/>
        <end position="516"/>
    </location>
</feature>
<dbReference type="GO" id="GO:0000398">
    <property type="term" value="P:mRNA splicing, via spliceosome"/>
    <property type="evidence" value="ECO:0007669"/>
    <property type="project" value="InterPro"/>
</dbReference>
<keyword evidence="4" id="KW-0539">Nucleus</keyword>
<evidence type="ECO:0000256" key="2">
    <source>
        <dbReference type="ARBA" id="ARBA00022664"/>
    </source>
</evidence>
<evidence type="ECO:0000256" key="4">
    <source>
        <dbReference type="ARBA" id="ARBA00023242"/>
    </source>
</evidence>
<dbReference type="Proteomes" id="UP000092993">
    <property type="component" value="Unassembled WGS sequence"/>
</dbReference>
<keyword evidence="9" id="KW-1185">Reference proteome</keyword>
<comment type="subcellular location">
    <subcellularLocation>
        <location evidence="1">Nucleus</location>
    </subcellularLocation>
</comment>
<dbReference type="Pfam" id="PF06544">
    <property type="entry name" value="Prp3_C"/>
    <property type="match status" value="1"/>
</dbReference>
<dbReference type="OrthoDB" id="10264544at2759"/>
<feature type="compositionally biased region" description="Low complexity" evidence="5">
    <location>
        <begin position="48"/>
        <end position="86"/>
    </location>
</feature>
<dbReference type="InterPro" id="IPR010541">
    <property type="entry name" value="Prp3_C"/>
</dbReference>
<protein>
    <submittedName>
        <fullName evidence="8">U4/U5/U6 small nuclear ribonucleoprotein prp3</fullName>
    </submittedName>
</protein>
<feature type="non-terminal residue" evidence="8">
    <location>
        <position position="595"/>
    </location>
</feature>
<keyword evidence="8" id="KW-0687">Ribonucleoprotein</keyword>
<dbReference type="AlphaFoldDB" id="A0A1C7ML10"/>
<dbReference type="STRING" id="5627.A0A1C7ML10"/>
<sequence>KRAFEGNSDSNVAKKLKSRSVNCYIYGQTSTEALIALKRAEVAAKIAAMKKSASTATSAQPSVAPSPTHTPGVVSSPASASSSPSVMDDVARRVVEAKRRVAEAQSKLAVKDNPYMFQPQIGKKNRPVEPAQQGAGLKMAAHPILLDNTPTAPQSKKDRYKPMQPKFASIRANVRNAPTPPPAPTPVIPIESKANPYASAASAAPDTGFEGVPKERVGRTFRFNPKGKYVQIGNQVRQEAQLEDEFETLEKNIRREPPPAAEWWDAALLPNKTYDDLVLGLSRLNIRTPQSPINLYVQHPIPIPAPGDKNEATMKPLKLTKKASPIVRKRTSPADEQKKMRKQRRQAELQDKRDRIRMGLIPPDAPKVRLANLMKVLTSDAVQDPTRVEARVRREVAMRKHMHEKMNAERKLTDEQRREKSETKKVEEEKKGIYGAVFKVKTLSDPAHRYKVRKNAEQMNLTGVCIFNPTFSMVYIEGASKFIRQYKRLMLHRIAWTEAARERGEEDVEIQEEDEEGGKGKGKAAAPINGDEVPVSLENNQCWLIWEGQLRDRAFSNFKPKSCPTDASAKEVLGSKLSGYWDQAKNWKPEEEELF</sequence>
<feature type="non-terminal residue" evidence="8">
    <location>
        <position position="1"/>
    </location>
</feature>
<feature type="region of interest" description="Disordered" evidence="5">
    <location>
        <begin position="502"/>
        <end position="527"/>
    </location>
</feature>
<accession>A0A1C7ML10</accession>
<dbReference type="EMBL" id="LUGG01000002">
    <property type="protein sequence ID" value="OBZ77347.1"/>
    <property type="molecule type" value="Genomic_DNA"/>
</dbReference>
<name>A0A1C7ML10_GRIFR</name>